<gene>
    <name evidence="2" type="ordered locus">Apar_1167</name>
</gene>
<evidence type="ECO:0000313" key="2">
    <source>
        <dbReference type="EMBL" id="ACV51595.1"/>
    </source>
</evidence>
<dbReference type="RefSeq" id="WP_012809251.1">
    <property type="nucleotide sequence ID" value="NC_013203.1"/>
</dbReference>
<dbReference type="EMBL" id="CP001721">
    <property type="protein sequence ID" value="ACV51595.1"/>
    <property type="molecule type" value="Genomic_DNA"/>
</dbReference>
<dbReference type="AlphaFoldDB" id="C8W805"/>
<dbReference type="eggNOG" id="COG0456">
    <property type="taxonomic scope" value="Bacteria"/>
</dbReference>
<dbReference type="InterPro" id="IPR016181">
    <property type="entry name" value="Acyl_CoA_acyltransferase"/>
</dbReference>
<evidence type="ECO:0000313" key="3">
    <source>
        <dbReference type="Proteomes" id="UP000000960"/>
    </source>
</evidence>
<proteinExistence type="predicted"/>
<sequence>MLSLQRIDGRNVWDILKLKVSKEQQSYVAGNDVSLIEAYISKTENGQIFPFGIYKDDVPVGFLMIGFGTDSSWDDAPAIAQNNYDLRRLMIDIKYQGRGYGKEALNLALEFIHTFPCGKAEYCWLSYEPENKVARDLYRSFGFVETGEKDGEELIAVLKLVSDVSEVSSTKELLDNGAVFSSDNEELLAQFFQAENMRDWETYETFLAKDVVWELREAGQTKIIKGKCAYMNCIRSAYRGSNATFSCEGLYTGADNSCLAAMLVSDAGTRSCDMFWFEDGKIVFELEVILG</sequence>
<dbReference type="Pfam" id="PF12680">
    <property type="entry name" value="SnoaL_2"/>
    <property type="match status" value="1"/>
</dbReference>
<organism evidence="2 3">
    <name type="scientific">Lancefieldella parvula (strain ATCC 33793 / DSM 20469 / CCUG 32760 / JCM 10300 / KCTC 3663 / VPI 0546 / 1246)</name>
    <name type="common">Atopobium parvulum</name>
    <dbReference type="NCBI Taxonomy" id="521095"/>
    <lineage>
        <taxon>Bacteria</taxon>
        <taxon>Bacillati</taxon>
        <taxon>Actinomycetota</taxon>
        <taxon>Coriobacteriia</taxon>
        <taxon>Coriobacteriales</taxon>
        <taxon>Atopobiaceae</taxon>
        <taxon>Lancefieldella</taxon>
    </lineage>
</organism>
<dbReference type="SUPFAM" id="SSF55729">
    <property type="entry name" value="Acyl-CoA N-acyltransferases (Nat)"/>
    <property type="match status" value="1"/>
</dbReference>
<accession>C8W805</accession>
<dbReference type="PROSITE" id="PS51186">
    <property type="entry name" value="GNAT"/>
    <property type="match status" value="1"/>
</dbReference>
<reference evidence="2 3" key="1">
    <citation type="journal article" date="2009" name="Stand. Genomic Sci.">
        <title>Complete genome sequence of Atopobium parvulum type strain (IPP 1246).</title>
        <authorList>
            <person name="Copeland A."/>
            <person name="Sikorski J."/>
            <person name="Lapidus A."/>
            <person name="Nolan M."/>
            <person name="Del Rio T.G."/>
            <person name="Lucas S."/>
            <person name="Chen F."/>
            <person name="Tice H."/>
            <person name="Pitluck S."/>
            <person name="Cheng J.F."/>
            <person name="Pukall R."/>
            <person name="Chertkov O."/>
            <person name="Brettin T."/>
            <person name="Han C."/>
            <person name="Detter J.C."/>
            <person name="Kuske C."/>
            <person name="Bruce D."/>
            <person name="Goodwin L."/>
            <person name="Ivanova N."/>
            <person name="Mavromatis K."/>
            <person name="Mikhailova N."/>
            <person name="Chen A."/>
            <person name="Palaniappan K."/>
            <person name="Chain P."/>
            <person name="Rohde M."/>
            <person name="Goker M."/>
            <person name="Bristow J."/>
            <person name="Eisen J.A."/>
            <person name="Markowitz V."/>
            <person name="Hugenholtz P."/>
            <person name="Kyrpides N.C."/>
            <person name="Klenk H.P."/>
            <person name="Detter J.C."/>
        </authorList>
    </citation>
    <scope>NUCLEOTIDE SEQUENCE [LARGE SCALE GENOMIC DNA]</scope>
    <source>
        <strain evidence="3">ATCC 33793 / DSM 20469 / CCUG 32760 / JCM 10300 / KCTC 3663 / VPI 0546 / 1246</strain>
    </source>
</reference>
<evidence type="ECO:0000259" key="1">
    <source>
        <dbReference type="PROSITE" id="PS51186"/>
    </source>
</evidence>
<keyword evidence="2" id="KW-0808">Transferase</keyword>
<dbReference type="KEGG" id="apv:Apar_1167"/>
<dbReference type="OrthoDB" id="3253739at2"/>
<dbReference type="Gene3D" id="3.10.450.50">
    <property type="match status" value="1"/>
</dbReference>
<feature type="domain" description="N-acetyltransferase" evidence="1">
    <location>
        <begin position="7"/>
        <end position="161"/>
    </location>
</feature>
<dbReference type="InterPro" id="IPR037401">
    <property type="entry name" value="SnoaL-like"/>
</dbReference>
<dbReference type="InterPro" id="IPR050276">
    <property type="entry name" value="MshD_Acetyltransferase"/>
</dbReference>
<dbReference type="GO" id="GO:0016747">
    <property type="term" value="F:acyltransferase activity, transferring groups other than amino-acyl groups"/>
    <property type="evidence" value="ECO:0007669"/>
    <property type="project" value="InterPro"/>
</dbReference>
<dbReference type="CDD" id="cd04301">
    <property type="entry name" value="NAT_SF"/>
    <property type="match status" value="1"/>
</dbReference>
<dbReference type="GeneID" id="84806683"/>
<dbReference type="STRING" id="521095.Apar_1167"/>
<dbReference type="Gene3D" id="3.40.630.30">
    <property type="match status" value="1"/>
</dbReference>
<dbReference type="InterPro" id="IPR032710">
    <property type="entry name" value="NTF2-like_dom_sf"/>
</dbReference>
<name>C8W805_LANP1</name>
<dbReference type="SUPFAM" id="SSF54427">
    <property type="entry name" value="NTF2-like"/>
    <property type="match status" value="1"/>
</dbReference>
<dbReference type="Pfam" id="PF00583">
    <property type="entry name" value="Acetyltransf_1"/>
    <property type="match status" value="1"/>
</dbReference>
<dbReference type="InterPro" id="IPR000182">
    <property type="entry name" value="GNAT_dom"/>
</dbReference>
<keyword evidence="3" id="KW-1185">Reference proteome</keyword>
<protein>
    <submittedName>
        <fullName evidence="2">GCN5-related N-acetyltransferase</fullName>
    </submittedName>
</protein>
<dbReference type="HOGENOM" id="CLU_955288_0_0_11"/>
<dbReference type="PANTHER" id="PTHR43617:SF2">
    <property type="entry name" value="UPF0039 PROTEIN SLL0451"/>
    <property type="match status" value="1"/>
</dbReference>
<dbReference type="PANTHER" id="PTHR43617">
    <property type="entry name" value="L-AMINO ACID N-ACETYLTRANSFERASE"/>
    <property type="match status" value="1"/>
</dbReference>
<dbReference type="Proteomes" id="UP000000960">
    <property type="component" value="Chromosome"/>
</dbReference>